<dbReference type="OrthoDB" id="2683861at2759"/>
<accession>A0A4Y7QCE6</accession>
<feature type="non-terminal residue" evidence="1">
    <location>
        <position position="87"/>
    </location>
</feature>
<dbReference type="EMBL" id="ML170164">
    <property type="protein sequence ID" value="TDL25095.1"/>
    <property type="molecule type" value="Genomic_DNA"/>
</dbReference>
<keyword evidence="2" id="KW-1185">Reference proteome</keyword>
<evidence type="ECO:0000313" key="1">
    <source>
        <dbReference type="EMBL" id="TDL25095.1"/>
    </source>
</evidence>
<dbReference type="AlphaFoldDB" id="A0A4Y7QCE6"/>
<dbReference type="VEuPathDB" id="FungiDB:BD410DRAFT_692068"/>
<organism evidence="1 2">
    <name type="scientific">Rickenella mellea</name>
    <dbReference type="NCBI Taxonomy" id="50990"/>
    <lineage>
        <taxon>Eukaryota</taxon>
        <taxon>Fungi</taxon>
        <taxon>Dikarya</taxon>
        <taxon>Basidiomycota</taxon>
        <taxon>Agaricomycotina</taxon>
        <taxon>Agaricomycetes</taxon>
        <taxon>Hymenochaetales</taxon>
        <taxon>Rickenellaceae</taxon>
        <taxon>Rickenella</taxon>
    </lineage>
</organism>
<name>A0A4Y7QCE6_9AGAM</name>
<proteinExistence type="predicted"/>
<feature type="non-terminal residue" evidence="1">
    <location>
        <position position="1"/>
    </location>
</feature>
<reference evidence="1 2" key="1">
    <citation type="submission" date="2018-06" db="EMBL/GenBank/DDBJ databases">
        <title>A transcriptomic atlas of mushroom development highlights an independent origin of complex multicellularity.</title>
        <authorList>
            <consortium name="DOE Joint Genome Institute"/>
            <person name="Krizsan K."/>
            <person name="Almasi E."/>
            <person name="Merenyi Z."/>
            <person name="Sahu N."/>
            <person name="Viragh M."/>
            <person name="Koszo T."/>
            <person name="Mondo S."/>
            <person name="Kiss B."/>
            <person name="Balint B."/>
            <person name="Kues U."/>
            <person name="Barry K."/>
            <person name="Hegedus J.C."/>
            <person name="Henrissat B."/>
            <person name="Johnson J."/>
            <person name="Lipzen A."/>
            <person name="Ohm R."/>
            <person name="Nagy I."/>
            <person name="Pangilinan J."/>
            <person name="Yan J."/>
            <person name="Xiong Y."/>
            <person name="Grigoriev I.V."/>
            <person name="Hibbett D.S."/>
            <person name="Nagy L.G."/>
        </authorList>
    </citation>
    <scope>NUCLEOTIDE SEQUENCE [LARGE SCALE GENOMIC DNA]</scope>
    <source>
        <strain evidence="1 2">SZMC22713</strain>
    </source>
</reference>
<dbReference type="Proteomes" id="UP000294933">
    <property type="component" value="Unassembled WGS sequence"/>
</dbReference>
<gene>
    <name evidence="1" type="ORF">BD410DRAFT_692068</name>
</gene>
<evidence type="ECO:0000313" key="2">
    <source>
        <dbReference type="Proteomes" id="UP000294933"/>
    </source>
</evidence>
<protein>
    <submittedName>
        <fullName evidence="1">Uncharacterized protein</fullName>
    </submittedName>
</protein>
<sequence>ISTNGRPLEFTRWIRDGRPYDQKPEIKDVPKYAEVWRGWWTNLQPKARVPSSSPAWPLLRINGLDWSKTRRGGSNGFLAIVMTLVWW</sequence>